<dbReference type="Proteomes" id="UP000326595">
    <property type="component" value="Chromosome"/>
</dbReference>
<reference evidence="3" key="1">
    <citation type="submission" date="2019-09" db="EMBL/GenBank/DDBJ databases">
        <authorList>
            <person name="Chandra G."/>
            <person name="Truman W A."/>
        </authorList>
    </citation>
    <scope>NUCLEOTIDE SEQUENCE [LARGE SCALE GENOMIC DNA]</scope>
    <source>
        <strain evidence="3">PS652</strain>
    </source>
</reference>
<dbReference type="AlphaFoldDB" id="A0A5E6RD78"/>
<evidence type="ECO:0000313" key="4">
    <source>
        <dbReference type="Proteomes" id="UP000326595"/>
    </source>
</evidence>
<dbReference type="EMBL" id="CABVHG010000007">
    <property type="protein sequence ID" value="VVM66894.1"/>
    <property type="molecule type" value="Genomic_DNA"/>
</dbReference>
<accession>A0A5E6RD78</accession>
<protein>
    <recommendedName>
        <fullName evidence="1">Phage tail protein C-terminal domain-containing protein</fullName>
    </recommendedName>
</protein>
<dbReference type="RefSeq" id="WP_150776843.1">
    <property type="nucleotide sequence ID" value="NZ_OZ024668.1"/>
</dbReference>
<dbReference type="InterPro" id="IPR058008">
    <property type="entry name" value="Gp26_C"/>
</dbReference>
<dbReference type="Pfam" id="PF25670">
    <property type="entry name" value="Phage_tail_C_2"/>
    <property type="match status" value="1"/>
</dbReference>
<evidence type="ECO:0000259" key="1">
    <source>
        <dbReference type="Pfam" id="PF25670"/>
    </source>
</evidence>
<evidence type="ECO:0000313" key="3">
    <source>
        <dbReference type="EMBL" id="VVM66894.1"/>
    </source>
</evidence>
<sequence>MPWYRSGTVAITAGQNTVTGTGTAFSANSRVGDALQGPDGRWYEVTNIASATVLSILPAYQGPTVAGGTYGLAPMQGYVKESADRLRQTIEQFGGTLALFGGATDAPTLLANIGAAARGANSDITALSGLTTALSVAQGGTGGKTAAAARTGLGLGTAATAAVVASKTDGAVGRVVTAGYAGIGSYGAANAAPIIQNMDALTCGGLFYYALPTNPSPIGSFGTALVTSHADGSFGCLAMSIGASQLAYRTYNASSGFTTWANLWTSANTTVDASGFIKRASPIARIADVAGSSRADLLDSFKASGEWGAYNEEANGIEVTRLGTGRYQVTGSLGLAASGWQVGSPTDRNGGRQLGIATGTTNEDGRVIVELRKIKYALNDDGELEQVAGALMDVPAESWIDVRLDMPATQPAEAQAEA</sequence>
<dbReference type="EMBL" id="OZ024668">
    <property type="protein sequence ID" value="CAK9889217.1"/>
    <property type="molecule type" value="Genomic_DNA"/>
</dbReference>
<proteinExistence type="predicted"/>
<organism evidence="3">
    <name type="scientific">Pseudomonas fluorescens</name>
    <dbReference type="NCBI Taxonomy" id="294"/>
    <lineage>
        <taxon>Bacteria</taxon>
        <taxon>Pseudomonadati</taxon>
        <taxon>Pseudomonadota</taxon>
        <taxon>Gammaproteobacteria</taxon>
        <taxon>Pseudomonadales</taxon>
        <taxon>Pseudomonadaceae</taxon>
        <taxon>Pseudomonas</taxon>
    </lineage>
</organism>
<reference evidence="2 4" key="2">
    <citation type="submission" date="2024-03" db="EMBL/GenBank/DDBJ databases">
        <authorList>
            <person name="Alaster D. Moffat"/>
            <person name="Govind Chandra"/>
            <person name="Andrew W. Truman"/>
        </authorList>
    </citation>
    <scope>NUCLEOTIDE SEQUENCE [LARGE SCALE GENOMIC DNA]</scope>
    <source>
        <strain evidence="2">PS652</strain>
    </source>
</reference>
<evidence type="ECO:0000313" key="2">
    <source>
        <dbReference type="EMBL" id="CAK9889217.1"/>
    </source>
</evidence>
<name>A0A5E6RD78_PSEFL</name>
<gene>
    <name evidence="3" type="ORF">PS652_01571</name>
    <name evidence="2" type="ORF">PS652_02046</name>
</gene>
<feature type="domain" description="Phage tail protein C-terminal" evidence="1">
    <location>
        <begin position="268"/>
        <end position="408"/>
    </location>
</feature>